<gene>
    <name evidence="3" type="ORF">E6K80_02005</name>
</gene>
<dbReference type="InterPro" id="IPR014755">
    <property type="entry name" value="Cu-Rt/internalin_Ig-like"/>
</dbReference>
<evidence type="ECO:0000313" key="3">
    <source>
        <dbReference type="EMBL" id="TMQ72726.1"/>
    </source>
</evidence>
<evidence type="ECO:0000256" key="2">
    <source>
        <dbReference type="SAM" id="SignalP"/>
    </source>
</evidence>
<dbReference type="Gene3D" id="2.60.40.4070">
    <property type="match status" value="1"/>
</dbReference>
<feature type="signal peptide" evidence="2">
    <location>
        <begin position="1"/>
        <end position="26"/>
    </location>
</feature>
<keyword evidence="1 2" id="KW-0732">Signal</keyword>
<dbReference type="AlphaFoldDB" id="A0A538UA21"/>
<dbReference type="NCBIfam" id="TIGR04183">
    <property type="entry name" value="Por_Secre_tail"/>
    <property type="match status" value="1"/>
</dbReference>
<dbReference type="Proteomes" id="UP000319836">
    <property type="component" value="Unassembled WGS sequence"/>
</dbReference>
<reference evidence="3 4" key="1">
    <citation type="journal article" date="2019" name="Nat. Microbiol.">
        <title>Mediterranean grassland soil C-N compound turnover is dependent on rainfall and depth, and is mediated by genomically divergent microorganisms.</title>
        <authorList>
            <person name="Diamond S."/>
            <person name="Andeer P.F."/>
            <person name="Li Z."/>
            <person name="Crits-Christoph A."/>
            <person name="Burstein D."/>
            <person name="Anantharaman K."/>
            <person name="Lane K.R."/>
            <person name="Thomas B.C."/>
            <person name="Pan C."/>
            <person name="Northen T.R."/>
            <person name="Banfield J.F."/>
        </authorList>
    </citation>
    <scope>NUCLEOTIDE SEQUENCE [LARGE SCALE GENOMIC DNA]</scope>
    <source>
        <strain evidence="3">WS_10</strain>
    </source>
</reference>
<evidence type="ECO:0000313" key="4">
    <source>
        <dbReference type="Proteomes" id="UP000319836"/>
    </source>
</evidence>
<dbReference type="InterPro" id="IPR026444">
    <property type="entry name" value="Secre_tail"/>
</dbReference>
<dbReference type="Gene3D" id="2.60.40.1220">
    <property type="match status" value="1"/>
</dbReference>
<organism evidence="3 4">
    <name type="scientific">Eiseniibacteriota bacterium</name>
    <dbReference type="NCBI Taxonomy" id="2212470"/>
    <lineage>
        <taxon>Bacteria</taxon>
        <taxon>Candidatus Eiseniibacteriota</taxon>
    </lineage>
</organism>
<feature type="chain" id="PRO_5021954026" evidence="2">
    <location>
        <begin position="27"/>
        <end position="721"/>
    </location>
</feature>
<name>A0A538UA21_UNCEI</name>
<evidence type="ECO:0000256" key="1">
    <source>
        <dbReference type="ARBA" id="ARBA00022729"/>
    </source>
</evidence>
<accession>A0A538UA21</accession>
<sequence length="721" mass="76128">MNRMSKPLTGLFALAMMLTVAQSAFAAFTHYPNGTCPDTLSIFQLKSRLDTNGACSPNDQFPTSSAPGDTIYGVAGIITAFDEIPVGFDIFIQTTGGGPNTGIDVFTHGTNFRQPYGFNLGDSMVVEVAGVANFQGDVELEAPNNLFSNPNIVLRKVNSGNALPPFFSGNTTDLKELPTNTTFAPYVSALVHLNGPVRVARVTGLPFNAMLVVSDAATSDSVFIDFAKFTSIVPPPVGTVINSIQGIGNKATRGFRIMPRNGDDIQDNVPPSISDAYAVADDQYRVVFDRSVTAASATNTGNYTLGSFGNVDAAAMDGTFATILTVSATGLSHGQTEQVQVNGITGVSNGQTMTTPQSRTFLAGVLSCGEMSQPNPDTLAANPCVDKALYSGAGGEFLNGNFGPRSTMTGIVVGQFGNLYYMEDGAPDPAVNQHNSRGITIFAPPQNLVVGHRYVIAGAAEDFWQENEFAAIQYIKDQGAAGVPAAWTSLTPDVMGLGDPCDATQTVLTARDYLSTLVRLTNMKVVPKQVTTGTPNQRLLTGNNGFFVVGPSPTNQDTIIIENQNTVLGSNSASNANYPALYTHINVTGVVHFTNNPASPNNANNAGTFRICPRTASDLSVVVGVGDENPVSLSFAAYPNPARTVNLAFALPRSTNIDLAVYDLLGRKVVQLAKGTYPAGLHRTVWNATNSAGGHVGPGIYFYRLRAGDEVRTARTLLLGN</sequence>
<comment type="caution">
    <text evidence="3">The sequence shown here is derived from an EMBL/GenBank/DDBJ whole genome shotgun (WGS) entry which is preliminary data.</text>
</comment>
<dbReference type="EMBL" id="VBPA01000044">
    <property type="protein sequence ID" value="TMQ72726.1"/>
    <property type="molecule type" value="Genomic_DNA"/>
</dbReference>
<protein>
    <submittedName>
        <fullName evidence="3">T9SS type A sorting domain-containing protein</fullName>
    </submittedName>
</protein>
<proteinExistence type="predicted"/>